<accession>A0A978VG19</accession>
<dbReference type="EMBL" id="JAEACU010000005">
    <property type="protein sequence ID" value="KAH7529308.1"/>
    <property type="molecule type" value="Genomic_DNA"/>
</dbReference>
<dbReference type="PANTHER" id="PTHR37203:SF3">
    <property type="entry name" value="SLR0975 PROTEIN"/>
    <property type="match status" value="1"/>
</dbReference>
<proteinExistence type="predicted"/>
<protein>
    <submittedName>
        <fullName evidence="2">Uncharacterized protein</fullName>
    </submittedName>
</protein>
<comment type="caution">
    <text evidence="2">The sequence shown here is derived from an EMBL/GenBank/DDBJ whole genome shotgun (WGS) entry which is preliminary data.</text>
</comment>
<dbReference type="AlphaFoldDB" id="A0A978VG19"/>
<feature type="region of interest" description="Disordered" evidence="1">
    <location>
        <begin position="1"/>
        <end position="33"/>
    </location>
</feature>
<name>A0A978VG19_ZIZJJ</name>
<reference evidence="2" key="1">
    <citation type="journal article" date="2021" name="Front. Plant Sci.">
        <title>Chromosome-Scale Genome Assembly for Chinese Sour Jujube and Insights Into Its Genome Evolution and Domestication Signature.</title>
        <authorList>
            <person name="Shen L.-Y."/>
            <person name="Luo H."/>
            <person name="Wang X.-L."/>
            <person name="Wang X.-M."/>
            <person name="Qiu X.-J."/>
            <person name="Liu H."/>
            <person name="Zhou S.-S."/>
            <person name="Jia K.-H."/>
            <person name="Nie S."/>
            <person name="Bao Y.-T."/>
            <person name="Zhang R.-G."/>
            <person name="Yun Q.-Z."/>
            <person name="Chai Y.-H."/>
            <person name="Lu J.-Y."/>
            <person name="Li Y."/>
            <person name="Zhao S.-W."/>
            <person name="Mao J.-F."/>
            <person name="Jia S.-G."/>
            <person name="Mao Y.-M."/>
        </authorList>
    </citation>
    <scope>NUCLEOTIDE SEQUENCE</scope>
    <source>
        <strain evidence="2">AT0</strain>
        <tissue evidence="2">Leaf</tissue>
    </source>
</reference>
<evidence type="ECO:0000256" key="1">
    <source>
        <dbReference type="SAM" id="MobiDB-lite"/>
    </source>
</evidence>
<evidence type="ECO:0000313" key="3">
    <source>
        <dbReference type="Proteomes" id="UP000813462"/>
    </source>
</evidence>
<dbReference type="PANTHER" id="PTHR37203">
    <property type="match status" value="1"/>
</dbReference>
<organism evidence="2 3">
    <name type="scientific">Ziziphus jujuba var. spinosa</name>
    <dbReference type="NCBI Taxonomy" id="714518"/>
    <lineage>
        <taxon>Eukaryota</taxon>
        <taxon>Viridiplantae</taxon>
        <taxon>Streptophyta</taxon>
        <taxon>Embryophyta</taxon>
        <taxon>Tracheophyta</taxon>
        <taxon>Spermatophyta</taxon>
        <taxon>Magnoliopsida</taxon>
        <taxon>eudicotyledons</taxon>
        <taxon>Gunneridae</taxon>
        <taxon>Pentapetalae</taxon>
        <taxon>rosids</taxon>
        <taxon>fabids</taxon>
        <taxon>Rosales</taxon>
        <taxon>Rhamnaceae</taxon>
        <taxon>Paliureae</taxon>
        <taxon>Ziziphus</taxon>
    </lineage>
</organism>
<dbReference type="Proteomes" id="UP000813462">
    <property type="component" value="Unassembled WGS sequence"/>
</dbReference>
<sequence>MTIAKPCLPPSTSPFESQSSSPPPNSNPNSNGNLLETFVSTDGSNRLTLESSDSVLELATDSELFELENILFGPRKFWIKLNGTFDPELLSVLLEVVKDIELFELEGILFGQEDFKISLIFNVTNLTPYLPPGASPTATEPLEVEFSGSEKELMKKETKLMRKETELFLAAETVWGLWLVGVLC</sequence>
<evidence type="ECO:0000313" key="2">
    <source>
        <dbReference type="EMBL" id="KAH7529308.1"/>
    </source>
</evidence>
<gene>
    <name evidence="2" type="ORF">FEM48_Zijuj05G0170700</name>
</gene>